<keyword evidence="2" id="KW-1185">Reference proteome</keyword>
<comment type="caution">
    <text evidence="1">The sequence shown here is derived from an EMBL/GenBank/DDBJ whole genome shotgun (WGS) entry which is preliminary data.</text>
</comment>
<protein>
    <submittedName>
        <fullName evidence="1">Uncharacterized protein</fullName>
    </submittedName>
</protein>
<sequence length="61" mass="6802">MDEAYLQIQVLSETQAPVPAEPPAFRSVKVRLDLQVVSNHLPANQIDAVYRAISAEIAWLQ</sequence>
<evidence type="ECO:0000313" key="1">
    <source>
        <dbReference type="EMBL" id="GEN26277.1"/>
    </source>
</evidence>
<proteinExistence type="predicted"/>
<accession>A0ABQ0WL16</accession>
<organism evidence="1 2">
    <name type="scientific">Halomonas cupida</name>
    <dbReference type="NCBI Taxonomy" id="44933"/>
    <lineage>
        <taxon>Bacteria</taxon>
        <taxon>Pseudomonadati</taxon>
        <taxon>Pseudomonadota</taxon>
        <taxon>Gammaproteobacteria</taxon>
        <taxon>Oceanospirillales</taxon>
        <taxon>Halomonadaceae</taxon>
        <taxon>Halomonas</taxon>
    </lineage>
</organism>
<reference evidence="1 2" key="1">
    <citation type="submission" date="2019-07" db="EMBL/GenBank/DDBJ databases">
        <title>Whole genome shotgun sequence of Halomonas cupida NBRC 102219.</title>
        <authorList>
            <person name="Hosoyama A."/>
            <person name="Uohara A."/>
            <person name="Ohji S."/>
            <person name="Ichikawa N."/>
        </authorList>
    </citation>
    <scope>NUCLEOTIDE SEQUENCE [LARGE SCALE GENOMIC DNA]</scope>
    <source>
        <strain evidence="1 2">NBRC 102219</strain>
    </source>
</reference>
<dbReference type="EMBL" id="BJXU01000204">
    <property type="protein sequence ID" value="GEN26277.1"/>
    <property type="molecule type" value="Genomic_DNA"/>
</dbReference>
<evidence type="ECO:0000313" key="2">
    <source>
        <dbReference type="Proteomes" id="UP000321726"/>
    </source>
</evidence>
<dbReference type="Proteomes" id="UP000321726">
    <property type="component" value="Unassembled WGS sequence"/>
</dbReference>
<gene>
    <name evidence="1" type="ORF">HCU01_42260</name>
</gene>
<name>A0ABQ0WL16_9GAMM</name>